<dbReference type="RefSeq" id="WP_189066072.1">
    <property type="nucleotide sequence ID" value="NZ_BMQM01000027.1"/>
</dbReference>
<reference evidence="2" key="1">
    <citation type="journal article" date="2019" name="Int. J. Syst. Evol. Microbiol.">
        <title>The Global Catalogue of Microorganisms (GCM) 10K type strain sequencing project: providing services to taxonomists for standard genome sequencing and annotation.</title>
        <authorList>
            <consortium name="The Broad Institute Genomics Platform"/>
            <consortium name="The Broad Institute Genome Sequencing Center for Infectious Disease"/>
            <person name="Wu L."/>
            <person name="Ma J."/>
        </authorList>
    </citation>
    <scope>NUCLEOTIDE SEQUENCE [LARGE SCALE GENOMIC DNA]</scope>
    <source>
        <strain evidence="2">JCM 31404</strain>
    </source>
</reference>
<protein>
    <submittedName>
        <fullName evidence="1">Uncharacterized protein</fullName>
    </submittedName>
</protein>
<proteinExistence type="predicted"/>
<name>A0ABQ2RXC3_9DEIO</name>
<evidence type="ECO:0000313" key="1">
    <source>
        <dbReference type="EMBL" id="GGR68202.1"/>
    </source>
</evidence>
<evidence type="ECO:0000313" key="2">
    <source>
        <dbReference type="Proteomes" id="UP000634308"/>
    </source>
</evidence>
<dbReference type="EMBL" id="BMQM01000027">
    <property type="protein sequence ID" value="GGR68202.1"/>
    <property type="molecule type" value="Genomic_DNA"/>
</dbReference>
<accession>A0ABQ2RXC3</accession>
<comment type="caution">
    <text evidence="1">The sequence shown here is derived from an EMBL/GenBank/DDBJ whole genome shotgun (WGS) entry which is preliminary data.</text>
</comment>
<organism evidence="1 2">
    <name type="scientific">Deinococcus seoulensis</name>
    <dbReference type="NCBI Taxonomy" id="1837379"/>
    <lineage>
        <taxon>Bacteria</taxon>
        <taxon>Thermotogati</taxon>
        <taxon>Deinococcota</taxon>
        <taxon>Deinococci</taxon>
        <taxon>Deinococcales</taxon>
        <taxon>Deinococcaceae</taxon>
        <taxon>Deinococcus</taxon>
    </lineage>
</organism>
<keyword evidence="2" id="KW-1185">Reference proteome</keyword>
<dbReference type="Proteomes" id="UP000634308">
    <property type="component" value="Unassembled WGS sequence"/>
</dbReference>
<gene>
    <name evidence="1" type="ORF">GCM10008959_32870</name>
</gene>
<sequence length="120" mass="13167">MSIRDAIQAGVAAATTPEMLAMRFRHELTFALGPHIWNVRCSVRDPQRIDPKSLARMGQLTSAQGVATSDLRLLTVHPDDTVPVPGATVAWDDGTLEVLEWSQPSDFTCQRLGTCALRRP</sequence>